<accession>A0ABV4N8X6</accession>
<name>A0ABV4N8X6_9VIBR</name>
<keyword evidence="3" id="KW-0732">Signal</keyword>
<keyword evidence="1" id="KW-0802">TPR repeat</keyword>
<protein>
    <recommendedName>
        <fullName evidence="6">Tetratricopeptide repeat protein</fullName>
    </recommendedName>
</protein>
<dbReference type="SUPFAM" id="SSF48452">
    <property type="entry name" value="TPR-like"/>
    <property type="match status" value="1"/>
</dbReference>
<gene>
    <name evidence="4" type="ORF">AB4566_06185</name>
</gene>
<sequence>MMKKHITLSLAGLICMGSFNAAADTDLPELKAQTSSPVQVPASTQESMPQQSQAQQLAYQAQDMREAVSVRSDALRQLARYPNQSSLVAVARGLKDSSEEIRESAVIGAEPYQFANRWRMVSPLLKDSAKSVRITATTSLIRDYGNMTVEQKQAIETPVEELIAYLKTKSDSATSLLLADVYRWHKEWDKAETLYLSLLNPKDKEDDSSNLNAPQIWLSYADNFRAQEQDEQALKVLDNALTLFADNAALYYSKSLTLVRLDKKKQAADAIQMAAELEPKNSYFWYLNGVLQESFDIDKSTQSFEQAYLISGAPEQLYAVCDIYTRYSHPKTDECLAELEKVAPPFVIQQLKEQKPQVQS</sequence>
<evidence type="ECO:0000256" key="1">
    <source>
        <dbReference type="PROSITE-ProRule" id="PRU00339"/>
    </source>
</evidence>
<dbReference type="RefSeq" id="WP_372265424.1">
    <property type="nucleotide sequence ID" value="NZ_JBFRUW010000016.1"/>
</dbReference>
<evidence type="ECO:0000256" key="2">
    <source>
        <dbReference type="SAM" id="MobiDB-lite"/>
    </source>
</evidence>
<evidence type="ECO:0008006" key="6">
    <source>
        <dbReference type="Google" id="ProtNLM"/>
    </source>
</evidence>
<feature type="signal peptide" evidence="3">
    <location>
        <begin position="1"/>
        <end position="23"/>
    </location>
</feature>
<keyword evidence="5" id="KW-1185">Reference proteome</keyword>
<evidence type="ECO:0000256" key="3">
    <source>
        <dbReference type="SAM" id="SignalP"/>
    </source>
</evidence>
<comment type="caution">
    <text evidence="4">The sequence shown here is derived from an EMBL/GenBank/DDBJ whole genome shotgun (WGS) entry which is preliminary data.</text>
</comment>
<organism evidence="4 5">
    <name type="scientific">Vibrio gallaecicus</name>
    <dbReference type="NCBI Taxonomy" id="552386"/>
    <lineage>
        <taxon>Bacteria</taxon>
        <taxon>Pseudomonadati</taxon>
        <taxon>Pseudomonadota</taxon>
        <taxon>Gammaproteobacteria</taxon>
        <taxon>Vibrionales</taxon>
        <taxon>Vibrionaceae</taxon>
        <taxon>Vibrio</taxon>
    </lineage>
</organism>
<feature type="compositionally biased region" description="Polar residues" evidence="2">
    <location>
        <begin position="32"/>
        <end position="49"/>
    </location>
</feature>
<dbReference type="EMBL" id="JBFRUW010000016">
    <property type="protein sequence ID" value="MFA0567857.1"/>
    <property type="molecule type" value="Genomic_DNA"/>
</dbReference>
<feature type="region of interest" description="Disordered" evidence="2">
    <location>
        <begin position="32"/>
        <end position="54"/>
    </location>
</feature>
<dbReference type="InterPro" id="IPR019734">
    <property type="entry name" value="TPR_rpt"/>
</dbReference>
<dbReference type="InterPro" id="IPR011989">
    <property type="entry name" value="ARM-like"/>
</dbReference>
<feature type="repeat" description="TPR" evidence="1">
    <location>
        <begin position="248"/>
        <end position="281"/>
    </location>
</feature>
<reference evidence="4 5" key="1">
    <citation type="journal article" date="2024" name="ISME J.">
        <title>Tailless and filamentous prophages are predominant in marine Vibrio.</title>
        <authorList>
            <person name="Steensen K."/>
            <person name="Seneca J."/>
            <person name="Bartlau N."/>
            <person name="Yu X.A."/>
            <person name="Hussain F.A."/>
            <person name="Polz M.F."/>
        </authorList>
    </citation>
    <scope>NUCLEOTIDE SEQUENCE [LARGE SCALE GENOMIC DNA]</scope>
    <source>
        <strain evidence="4 5">10N.222.51.A1</strain>
    </source>
</reference>
<dbReference type="Gene3D" id="1.25.10.10">
    <property type="entry name" value="Leucine-rich Repeat Variant"/>
    <property type="match status" value="1"/>
</dbReference>
<evidence type="ECO:0000313" key="5">
    <source>
        <dbReference type="Proteomes" id="UP001570417"/>
    </source>
</evidence>
<proteinExistence type="predicted"/>
<dbReference type="PROSITE" id="PS50005">
    <property type="entry name" value="TPR"/>
    <property type="match status" value="1"/>
</dbReference>
<dbReference type="Gene3D" id="1.25.40.10">
    <property type="entry name" value="Tetratricopeptide repeat domain"/>
    <property type="match status" value="1"/>
</dbReference>
<feature type="chain" id="PRO_5046515242" description="Tetratricopeptide repeat protein" evidence="3">
    <location>
        <begin position="24"/>
        <end position="360"/>
    </location>
</feature>
<dbReference type="Proteomes" id="UP001570417">
    <property type="component" value="Unassembled WGS sequence"/>
</dbReference>
<dbReference type="InterPro" id="IPR011990">
    <property type="entry name" value="TPR-like_helical_dom_sf"/>
</dbReference>
<evidence type="ECO:0000313" key="4">
    <source>
        <dbReference type="EMBL" id="MFA0567857.1"/>
    </source>
</evidence>